<dbReference type="EMBL" id="VSRR010000353">
    <property type="protein sequence ID" value="MPC14461.1"/>
    <property type="molecule type" value="Genomic_DNA"/>
</dbReference>
<evidence type="ECO:0000313" key="2">
    <source>
        <dbReference type="Proteomes" id="UP000324222"/>
    </source>
</evidence>
<evidence type="ECO:0000313" key="1">
    <source>
        <dbReference type="EMBL" id="MPC14461.1"/>
    </source>
</evidence>
<reference evidence="1 2" key="1">
    <citation type="submission" date="2019-05" db="EMBL/GenBank/DDBJ databases">
        <title>Another draft genome of Portunus trituberculatus and its Hox gene families provides insights of decapod evolution.</title>
        <authorList>
            <person name="Jeong J.-H."/>
            <person name="Song I."/>
            <person name="Kim S."/>
            <person name="Choi T."/>
            <person name="Kim D."/>
            <person name="Ryu S."/>
            <person name="Kim W."/>
        </authorList>
    </citation>
    <scope>NUCLEOTIDE SEQUENCE [LARGE SCALE GENOMIC DNA]</scope>
    <source>
        <tissue evidence="1">Muscle</tissue>
    </source>
</reference>
<dbReference type="Proteomes" id="UP000324222">
    <property type="component" value="Unassembled WGS sequence"/>
</dbReference>
<dbReference type="AlphaFoldDB" id="A0A5B7CZY2"/>
<accession>A0A5B7CZY2</accession>
<sequence length="99" mass="11359">MEALNNAKIALLQSKILENRNQDVGQASLPIIPPRTLHHTDHRWQCWGFDRAVFATMSLPCAAHKPLNLTPNSLAYPSTYNIKQTLKLICRFSYKHYII</sequence>
<keyword evidence="2" id="KW-1185">Reference proteome</keyword>
<organism evidence="1 2">
    <name type="scientific">Portunus trituberculatus</name>
    <name type="common">Swimming crab</name>
    <name type="synonym">Neptunus trituberculatus</name>
    <dbReference type="NCBI Taxonomy" id="210409"/>
    <lineage>
        <taxon>Eukaryota</taxon>
        <taxon>Metazoa</taxon>
        <taxon>Ecdysozoa</taxon>
        <taxon>Arthropoda</taxon>
        <taxon>Crustacea</taxon>
        <taxon>Multicrustacea</taxon>
        <taxon>Malacostraca</taxon>
        <taxon>Eumalacostraca</taxon>
        <taxon>Eucarida</taxon>
        <taxon>Decapoda</taxon>
        <taxon>Pleocyemata</taxon>
        <taxon>Brachyura</taxon>
        <taxon>Eubrachyura</taxon>
        <taxon>Portunoidea</taxon>
        <taxon>Portunidae</taxon>
        <taxon>Portuninae</taxon>
        <taxon>Portunus</taxon>
    </lineage>
</organism>
<proteinExistence type="predicted"/>
<name>A0A5B7CZY2_PORTR</name>
<protein>
    <submittedName>
        <fullName evidence="1">Uncharacterized protein</fullName>
    </submittedName>
</protein>
<gene>
    <name evidence="1" type="ORF">E2C01_007227</name>
</gene>
<comment type="caution">
    <text evidence="1">The sequence shown here is derived from an EMBL/GenBank/DDBJ whole genome shotgun (WGS) entry which is preliminary data.</text>
</comment>